<dbReference type="Gene3D" id="2.40.70.10">
    <property type="entry name" value="Acid Proteases"/>
    <property type="match status" value="1"/>
</dbReference>
<dbReference type="PANTHER" id="PTHR12917:SF1">
    <property type="entry name" value="AT13091P"/>
    <property type="match status" value="1"/>
</dbReference>
<dbReference type="AlphaFoldDB" id="A0A7S4JPX6"/>
<dbReference type="GO" id="GO:0004190">
    <property type="term" value="F:aspartic-type endopeptidase activity"/>
    <property type="evidence" value="ECO:0007669"/>
    <property type="project" value="UniProtKB-KW"/>
</dbReference>
<dbReference type="PANTHER" id="PTHR12917">
    <property type="entry name" value="ASPARTYL PROTEASE DDI-RELATED"/>
    <property type="match status" value="1"/>
</dbReference>
<protein>
    <recommendedName>
        <fullName evidence="5">Peptidase A2 domain-containing protein</fullName>
    </recommendedName>
</protein>
<feature type="domain" description="Peptidase A2" evidence="5">
    <location>
        <begin position="22"/>
        <end position="101"/>
    </location>
</feature>
<keyword evidence="4" id="KW-0378">Hydrolase</keyword>
<dbReference type="SUPFAM" id="SSF50630">
    <property type="entry name" value="Acid proteases"/>
    <property type="match status" value="1"/>
</dbReference>
<accession>A0A7S4JPX6</accession>
<dbReference type="InterPro" id="IPR019103">
    <property type="entry name" value="Peptidase_aspartic_DDI1-type"/>
</dbReference>
<keyword evidence="3" id="KW-0064">Aspartyl protease</keyword>
<proteinExistence type="inferred from homology"/>
<reference evidence="6" key="1">
    <citation type="submission" date="2021-01" db="EMBL/GenBank/DDBJ databases">
        <authorList>
            <person name="Corre E."/>
            <person name="Pelletier E."/>
            <person name="Niang G."/>
            <person name="Scheremetjew M."/>
            <person name="Finn R."/>
            <person name="Kale V."/>
            <person name="Holt S."/>
            <person name="Cochrane G."/>
            <person name="Meng A."/>
            <person name="Brown T."/>
            <person name="Cohen L."/>
        </authorList>
    </citation>
    <scope>NUCLEOTIDE SEQUENCE</scope>
    <source>
        <strain evidence="6">Isolate 1302-5</strain>
    </source>
</reference>
<gene>
    <name evidence="6" type="ORF">OAUR00152_LOCUS31750</name>
</gene>
<evidence type="ECO:0000256" key="4">
    <source>
        <dbReference type="ARBA" id="ARBA00022801"/>
    </source>
</evidence>
<organism evidence="6">
    <name type="scientific">Odontella aurita</name>
    <dbReference type="NCBI Taxonomy" id="265563"/>
    <lineage>
        <taxon>Eukaryota</taxon>
        <taxon>Sar</taxon>
        <taxon>Stramenopiles</taxon>
        <taxon>Ochrophyta</taxon>
        <taxon>Bacillariophyta</taxon>
        <taxon>Mediophyceae</taxon>
        <taxon>Biddulphiophycidae</taxon>
        <taxon>Eupodiscales</taxon>
        <taxon>Odontellaceae</taxon>
        <taxon>Odontella</taxon>
    </lineage>
</organism>
<evidence type="ECO:0000256" key="1">
    <source>
        <dbReference type="ARBA" id="ARBA00009136"/>
    </source>
</evidence>
<dbReference type="GO" id="GO:0006508">
    <property type="term" value="P:proteolysis"/>
    <property type="evidence" value="ECO:0007669"/>
    <property type="project" value="UniProtKB-KW"/>
</dbReference>
<keyword evidence="2" id="KW-0645">Protease</keyword>
<dbReference type="InterPro" id="IPR021109">
    <property type="entry name" value="Peptidase_aspartic_dom_sf"/>
</dbReference>
<comment type="similarity">
    <text evidence="1">Belongs to the DDI1 family.</text>
</comment>
<dbReference type="Pfam" id="PF09668">
    <property type="entry name" value="Asp_protease"/>
    <property type="match status" value="1"/>
</dbReference>
<name>A0A7S4JPX6_9STRA</name>
<evidence type="ECO:0000256" key="2">
    <source>
        <dbReference type="ARBA" id="ARBA00022670"/>
    </source>
</evidence>
<dbReference type="EMBL" id="HBKQ01046064">
    <property type="protein sequence ID" value="CAE2270572.1"/>
    <property type="molecule type" value="Transcribed_RNA"/>
</dbReference>
<sequence>MRPPSSPHMCEVACIVGDGICVEMMVDSGAQTSVISTTLARELGLESRIDRREMGVATGVGRARIVGRIRNVVCTLGNVEFDMDFVVLEVPDKLLLLGLDQLRRFKCIIDLEREVLVFGGQGGVDVPMLPPSEQHVDWQNALGSPCTVA</sequence>
<dbReference type="InterPro" id="IPR001995">
    <property type="entry name" value="Peptidase_A2_cat"/>
</dbReference>
<evidence type="ECO:0000256" key="3">
    <source>
        <dbReference type="ARBA" id="ARBA00022750"/>
    </source>
</evidence>
<evidence type="ECO:0000259" key="5">
    <source>
        <dbReference type="PROSITE" id="PS50175"/>
    </source>
</evidence>
<evidence type="ECO:0000313" key="6">
    <source>
        <dbReference type="EMBL" id="CAE2270572.1"/>
    </source>
</evidence>
<dbReference type="PROSITE" id="PS50175">
    <property type="entry name" value="ASP_PROT_RETROV"/>
    <property type="match status" value="1"/>
</dbReference>